<comment type="caution">
    <text evidence="11">The sequence shown here is derived from an EMBL/GenBank/DDBJ whole genome shotgun (WGS) entry which is preliminary data.</text>
</comment>
<dbReference type="GO" id="GO:0102130">
    <property type="term" value="F:malonyl-CoA methyltransferase activity"/>
    <property type="evidence" value="ECO:0007669"/>
    <property type="project" value="UniProtKB-EC"/>
</dbReference>
<dbReference type="UniPathway" id="UPA00078"/>
<reference evidence="11 12" key="1">
    <citation type="submission" date="2018-07" db="EMBL/GenBank/DDBJ databases">
        <title>Genomic Encyclopedia of Type Strains, Phase IV (KMG-IV): sequencing the most valuable type-strain genomes for metagenomic binning, comparative biology and taxonomic classification.</title>
        <authorList>
            <person name="Goeker M."/>
        </authorList>
    </citation>
    <scope>NUCLEOTIDE SEQUENCE [LARGE SCALE GENOMIC DNA]</scope>
    <source>
        <strain evidence="11 12">DSM 14324</strain>
    </source>
</reference>
<evidence type="ECO:0000313" key="12">
    <source>
        <dbReference type="Proteomes" id="UP000256334"/>
    </source>
</evidence>
<evidence type="ECO:0000256" key="7">
    <source>
        <dbReference type="ARBA" id="ARBA00022691"/>
    </source>
</evidence>
<sequence>MSTEAALTLKHRIAMSFSKAAHQYDDYAGLQREVADALLERLPADNTLNRLADVGCGTGHVTRGLRKRYPNARITGIDPAIGMLEEASRRHGNERLCWQSGEAEALPFENQCLDLVVSSLAIQWCATPKGFLKEVERVLRPGGWLAFTTLLDGTLGELKAAFNTLECRPRGNVFLDFETFQEHLNLSSLTTHSLSVSDHQAFHGNAAESLGALKAVGAATLDRPSRGGLMSRRHWKHVMQALERFRTSKGLPTTYRVAFVVMQKPDVFSHDGSNP</sequence>
<evidence type="ECO:0000256" key="9">
    <source>
        <dbReference type="HAMAP-Rule" id="MF_00835"/>
    </source>
</evidence>
<dbReference type="Proteomes" id="UP000256334">
    <property type="component" value="Unassembled WGS sequence"/>
</dbReference>
<dbReference type="InterPro" id="IPR013216">
    <property type="entry name" value="Methyltransf_11"/>
</dbReference>
<evidence type="ECO:0000256" key="8">
    <source>
        <dbReference type="ARBA" id="ARBA00022756"/>
    </source>
</evidence>
<accession>A0A3D9DWT0</accession>
<dbReference type="EC" id="2.1.1.197" evidence="4 9"/>
<organism evidence="11 12">
    <name type="scientific">Kushneria indalinina DSM 14324</name>
    <dbReference type="NCBI Taxonomy" id="1122140"/>
    <lineage>
        <taxon>Bacteria</taxon>
        <taxon>Pseudomonadati</taxon>
        <taxon>Pseudomonadota</taxon>
        <taxon>Gammaproteobacteria</taxon>
        <taxon>Oceanospirillales</taxon>
        <taxon>Halomonadaceae</taxon>
        <taxon>Kushneria</taxon>
    </lineage>
</organism>
<dbReference type="AlphaFoldDB" id="A0A3D9DWT0"/>
<proteinExistence type="inferred from homology"/>
<keyword evidence="7 9" id="KW-0949">S-adenosyl-L-methionine</keyword>
<dbReference type="Pfam" id="PF08241">
    <property type="entry name" value="Methyltransf_11"/>
    <property type="match status" value="1"/>
</dbReference>
<keyword evidence="12" id="KW-1185">Reference proteome</keyword>
<evidence type="ECO:0000256" key="1">
    <source>
        <dbReference type="ARBA" id="ARBA00000852"/>
    </source>
</evidence>
<evidence type="ECO:0000256" key="3">
    <source>
        <dbReference type="ARBA" id="ARBA00008361"/>
    </source>
</evidence>
<evidence type="ECO:0000256" key="5">
    <source>
        <dbReference type="ARBA" id="ARBA00022603"/>
    </source>
</evidence>
<dbReference type="GO" id="GO:0008757">
    <property type="term" value="F:S-adenosylmethionine-dependent methyltransferase activity"/>
    <property type="evidence" value="ECO:0007669"/>
    <property type="project" value="InterPro"/>
</dbReference>
<dbReference type="GO" id="GO:0010340">
    <property type="term" value="F:carboxyl-O-methyltransferase activity"/>
    <property type="evidence" value="ECO:0007669"/>
    <property type="project" value="UniProtKB-UniRule"/>
</dbReference>
<evidence type="ECO:0000256" key="4">
    <source>
        <dbReference type="ARBA" id="ARBA00012327"/>
    </source>
</evidence>
<keyword evidence="5 9" id="KW-0489">Methyltransferase</keyword>
<dbReference type="InterPro" id="IPR011814">
    <property type="entry name" value="BioC"/>
</dbReference>
<dbReference type="PANTHER" id="PTHR44942">
    <property type="entry name" value="METHYLTRANSF_11 DOMAIN-CONTAINING PROTEIN"/>
    <property type="match status" value="1"/>
</dbReference>
<dbReference type="HAMAP" id="MF_00835">
    <property type="entry name" value="BioC"/>
    <property type="match status" value="1"/>
</dbReference>
<dbReference type="InterPro" id="IPR029063">
    <property type="entry name" value="SAM-dependent_MTases_sf"/>
</dbReference>
<comment type="similarity">
    <text evidence="3 9">Belongs to the methyltransferase superfamily.</text>
</comment>
<evidence type="ECO:0000259" key="10">
    <source>
        <dbReference type="Pfam" id="PF08241"/>
    </source>
</evidence>
<keyword evidence="6 9" id="KW-0808">Transferase</keyword>
<keyword evidence="8 9" id="KW-0093">Biotin biosynthesis</keyword>
<evidence type="ECO:0000313" key="11">
    <source>
        <dbReference type="EMBL" id="REC95227.1"/>
    </source>
</evidence>
<evidence type="ECO:0000256" key="6">
    <source>
        <dbReference type="ARBA" id="ARBA00022679"/>
    </source>
</evidence>
<name>A0A3D9DWT0_9GAMM</name>
<comment type="function">
    <text evidence="9">Converts the free carboxyl group of a malonyl-thioester to its methyl ester by transfer of a methyl group from S-adenosyl-L-methionine (SAM). It allows to synthesize pimeloyl-ACP via the fatty acid synthetic pathway.</text>
</comment>
<dbReference type="PANTHER" id="PTHR44942:SF4">
    <property type="entry name" value="METHYLTRANSFERASE TYPE 11 DOMAIN-CONTAINING PROTEIN"/>
    <property type="match status" value="1"/>
</dbReference>
<dbReference type="RefSeq" id="WP_170140564.1">
    <property type="nucleotide sequence ID" value="NZ_QRDJ01000007.1"/>
</dbReference>
<feature type="domain" description="Methyltransferase type 11" evidence="10">
    <location>
        <begin position="53"/>
        <end position="147"/>
    </location>
</feature>
<evidence type="ECO:0000256" key="2">
    <source>
        <dbReference type="ARBA" id="ARBA00004746"/>
    </source>
</evidence>
<dbReference type="NCBIfam" id="TIGR02072">
    <property type="entry name" value="BioC"/>
    <property type="match status" value="1"/>
</dbReference>
<dbReference type="InterPro" id="IPR051052">
    <property type="entry name" value="Diverse_substrate_MTase"/>
</dbReference>
<dbReference type="GO" id="GO:0009102">
    <property type="term" value="P:biotin biosynthetic process"/>
    <property type="evidence" value="ECO:0007669"/>
    <property type="project" value="UniProtKB-UniRule"/>
</dbReference>
<dbReference type="Gene3D" id="3.40.50.150">
    <property type="entry name" value="Vaccinia Virus protein VP39"/>
    <property type="match status" value="1"/>
</dbReference>
<comment type="catalytic activity">
    <reaction evidence="1 9">
        <text>malonyl-[ACP] + S-adenosyl-L-methionine = malonyl-[ACP] methyl ester + S-adenosyl-L-homocysteine</text>
        <dbReference type="Rhea" id="RHEA:17105"/>
        <dbReference type="Rhea" id="RHEA-COMP:9623"/>
        <dbReference type="Rhea" id="RHEA-COMP:9954"/>
        <dbReference type="ChEBI" id="CHEBI:57856"/>
        <dbReference type="ChEBI" id="CHEBI:59789"/>
        <dbReference type="ChEBI" id="CHEBI:78449"/>
        <dbReference type="ChEBI" id="CHEBI:78845"/>
        <dbReference type="EC" id="2.1.1.197"/>
    </reaction>
</comment>
<protein>
    <recommendedName>
        <fullName evidence="4 9">Malonyl-[acyl-carrier protein] O-methyltransferase</fullName>
        <shortName evidence="9">Malonyl-ACP O-methyltransferase</shortName>
        <ecNumber evidence="4 9">2.1.1.197</ecNumber>
    </recommendedName>
    <alternativeName>
        <fullName evidence="9">Biotin synthesis protein BioC</fullName>
    </alternativeName>
</protein>
<gene>
    <name evidence="9" type="primary">bioC</name>
    <name evidence="11" type="ORF">C8D72_2062</name>
</gene>
<dbReference type="SUPFAM" id="SSF53335">
    <property type="entry name" value="S-adenosyl-L-methionine-dependent methyltransferases"/>
    <property type="match status" value="1"/>
</dbReference>
<comment type="pathway">
    <text evidence="2 9">Cofactor biosynthesis; biotin biosynthesis.</text>
</comment>
<dbReference type="CDD" id="cd02440">
    <property type="entry name" value="AdoMet_MTases"/>
    <property type="match status" value="1"/>
</dbReference>
<dbReference type="GO" id="GO:0032259">
    <property type="term" value="P:methylation"/>
    <property type="evidence" value="ECO:0007669"/>
    <property type="project" value="UniProtKB-KW"/>
</dbReference>
<dbReference type="EMBL" id="QRDJ01000007">
    <property type="protein sequence ID" value="REC95227.1"/>
    <property type="molecule type" value="Genomic_DNA"/>
</dbReference>